<proteinExistence type="predicted"/>
<keyword evidence="2" id="KW-1133">Transmembrane helix</keyword>
<keyword evidence="2" id="KW-0812">Transmembrane</keyword>
<gene>
    <name evidence="3" type="ORF">ABLG96_13945</name>
</gene>
<organism evidence="3">
    <name type="scientific">Nakamurella sp. A5-74</name>
    <dbReference type="NCBI Taxonomy" id="3158264"/>
    <lineage>
        <taxon>Bacteria</taxon>
        <taxon>Bacillati</taxon>
        <taxon>Actinomycetota</taxon>
        <taxon>Actinomycetes</taxon>
        <taxon>Nakamurellales</taxon>
        <taxon>Nakamurellaceae</taxon>
        <taxon>Nakamurella</taxon>
    </lineage>
</organism>
<reference evidence="3" key="1">
    <citation type="submission" date="2024-05" db="EMBL/GenBank/DDBJ databases">
        <authorList>
            <person name="Cai S.Y."/>
            <person name="Jin L.M."/>
            <person name="Li H.R."/>
        </authorList>
    </citation>
    <scope>NUCLEOTIDE SEQUENCE</scope>
    <source>
        <strain evidence="3">A5-74</strain>
    </source>
</reference>
<dbReference type="AlphaFoldDB" id="A0AAU8DLX9"/>
<feature type="compositionally biased region" description="Acidic residues" evidence="1">
    <location>
        <begin position="125"/>
        <end position="134"/>
    </location>
</feature>
<keyword evidence="2" id="KW-0472">Membrane</keyword>
<sequence>MGTGSISKVKWLPGHLLVVVAVLVCLRLGWWQWDRTREAEGTLQNFAYAILWPAFGASFIYMWWRFLSLEASREAEDDRELDEDLALMSEQEAADRADRAELLALQASAAPDAAPQLTNAHESDVTEPTDDADREDWFVGTVEEADEDSDPELAAYNRALAALAEEDRRRAG</sequence>
<evidence type="ECO:0000256" key="2">
    <source>
        <dbReference type="SAM" id="Phobius"/>
    </source>
</evidence>
<protein>
    <recommendedName>
        <fullName evidence="4">Transcriptional regulator</fullName>
    </recommendedName>
</protein>
<dbReference type="EMBL" id="CP159218">
    <property type="protein sequence ID" value="XCG62356.1"/>
    <property type="molecule type" value="Genomic_DNA"/>
</dbReference>
<accession>A0AAU8DLX9</accession>
<feature type="transmembrane region" description="Helical" evidence="2">
    <location>
        <begin position="12"/>
        <end position="33"/>
    </location>
</feature>
<dbReference type="RefSeq" id="WP_353647971.1">
    <property type="nucleotide sequence ID" value="NZ_CP159218.1"/>
</dbReference>
<feature type="region of interest" description="Disordered" evidence="1">
    <location>
        <begin position="112"/>
        <end position="135"/>
    </location>
</feature>
<evidence type="ECO:0000313" key="3">
    <source>
        <dbReference type="EMBL" id="XCG62356.1"/>
    </source>
</evidence>
<evidence type="ECO:0008006" key="4">
    <source>
        <dbReference type="Google" id="ProtNLM"/>
    </source>
</evidence>
<name>A0AAU8DLX9_9ACTN</name>
<evidence type="ECO:0000256" key="1">
    <source>
        <dbReference type="SAM" id="MobiDB-lite"/>
    </source>
</evidence>
<feature type="transmembrane region" description="Helical" evidence="2">
    <location>
        <begin position="45"/>
        <end position="64"/>
    </location>
</feature>